<proteinExistence type="predicted"/>
<evidence type="ECO:0000313" key="4">
    <source>
        <dbReference type="EMBL" id="RGW75034.1"/>
    </source>
</evidence>
<dbReference type="EMBL" id="QSAV01000062">
    <property type="protein sequence ID" value="RGW75034.1"/>
    <property type="molecule type" value="Genomic_DNA"/>
</dbReference>
<accession>A0AA92TJ72</accession>
<evidence type="ECO:0008006" key="7">
    <source>
        <dbReference type="Google" id="ProtNLM"/>
    </source>
</evidence>
<reference evidence="5 6" key="1">
    <citation type="submission" date="2018-08" db="EMBL/GenBank/DDBJ databases">
        <title>A genome reference for cultivated species of the human gut microbiota.</title>
        <authorList>
            <person name="Zou Y."/>
            <person name="Xue W."/>
            <person name="Luo G."/>
        </authorList>
    </citation>
    <scope>NUCLEOTIDE SEQUENCE [LARGE SCALE GENOMIC DNA]</scope>
    <source>
        <strain evidence="4 5">AF10-17</strain>
        <strain evidence="3 6">AF22-1</strain>
    </source>
</reference>
<gene>
    <name evidence="4" type="ORF">DWV53_13910</name>
    <name evidence="3" type="ORF">DWX90_15280</name>
    <name evidence="2" type="ORF">NNC68_14315</name>
</gene>
<sequence length="119" mass="13178">MRKMIMVIGLSLLLVVPTHMDAKEVYFRHGSKDSGKARTVLPQVTGDLEAEELTLDIYRYAGIAQICISDDNGNMVQTYSEVIQGKNTMHLLFGDLSRGLYTIVVTLGSNIYIGIVDII</sequence>
<name>A0AA92TJ72_9BACT</name>
<evidence type="ECO:0000256" key="1">
    <source>
        <dbReference type="SAM" id="SignalP"/>
    </source>
</evidence>
<organism evidence="3 6">
    <name type="scientific">Segatella copri</name>
    <dbReference type="NCBI Taxonomy" id="165179"/>
    <lineage>
        <taxon>Bacteria</taxon>
        <taxon>Pseudomonadati</taxon>
        <taxon>Bacteroidota</taxon>
        <taxon>Bacteroidia</taxon>
        <taxon>Bacteroidales</taxon>
        <taxon>Prevotellaceae</taxon>
        <taxon>Segatella</taxon>
    </lineage>
</organism>
<dbReference type="Proteomes" id="UP001205506">
    <property type="component" value="Unassembled WGS sequence"/>
</dbReference>
<reference evidence="2" key="2">
    <citation type="submission" date="2022-07" db="EMBL/GenBank/DDBJ databases">
        <title>Prevotella copri.</title>
        <authorList>
            <person name="Yang C."/>
        </authorList>
    </citation>
    <scope>NUCLEOTIDE SEQUENCE</scope>
    <source>
        <strain evidence="2">HF1805</strain>
    </source>
</reference>
<dbReference type="RefSeq" id="WP_118155069.1">
    <property type="nucleotide sequence ID" value="NZ_DAWDQD010000005.1"/>
</dbReference>
<dbReference type="EMBL" id="QRVN01000051">
    <property type="protein sequence ID" value="RGS44828.1"/>
    <property type="molecule type" value="Genomic_DNA"/>
</dbReference>
<dbReference type="EMBL" id="JANDWU010000039">
    <property type="protein sequence ID" value="MCP9550633.1"/>
    <property type="molecule type" value="Genomic_DNA"/>
</dbReference>
<dbReference type="AlphaFoldDB" id="A0AA92TJ72"/>
<dbReference type="Proteomes" id="UP000286113">
    <property type="component" value="Unassembled WGS sequence"/>
</dbReference>
<feature type="chain" id="PRO_5042788353" description="DUF3244 domain-containing protein" evidence="1">
    <location>
        <begin position="23"/>
        <end position="119"/>
    </location>
</feature>
<keyword evidence="1" id="KW-0732">Signal</keyword>
<evidence type="ECO:0000313" key="2">
    <source>
        <dbReference type="EMBL" id="MCP9550633.1"/>
    </source>
</evidence>
<protein>
    <recommendedName>
        <fullName evidence="7">DUF3244 domain-containing protein</fullName>
    </recommendedName>
</protein>
<evidence type="ECO:0000313" key="6">
    <source>
        <dbReference type="Proteomes" id="UP000286113"/>
    </source>
</evidence>
<dbReference type="Proteomes" id="UP000285776">
    <property type="component" value="Unassembled WGS sequence"/>
</dbReference>
<evidence type="ECO:0000313" key="5">
    <source>
        <dbReference type="Proteomes" id="UP000285776"/>
    </source>
</evidence>
<comment type="caution">
    <text evidence="3">The sequence shown here is derived from an EMBL/GenBank/DDBJ whole genome shotgun (WGS) entry which is preliminary data.</text>
</comment>
<feature type="signal peptide" evidence="1">
    <location>
        <begin position="1"/>
        <end position="22"/>
    </location>
</feature>
<evidence type="ECO:0000313" key="3">
    <source>
        <dbReference type="EMBL" id="RGS44828.1"/>
    </source>
</evidence>